<dbReference type="GO" id="GO:0000278">
    <property type="term" value="P:mitotic cell cycle"/>
    <property type="evidence" value="ECO:0007669"/>
    <property type="project" value="InterPro"/>
</dbReference>
<feature type="transmembrane region" description="Helical" evidence="5">
    <location>
        <begin position="36"/>
        <end position="58"/>
    </location>
</feature>
<keyword evidence="5" id="KW-0472">Membrane</keyword>
<evidence type="ECO:0000256" key="3">
    <source>
        <dbReference type="ARBA" id="ARBA00022490"/>
    </source>
</evidence>
<feature type="transmembrane region" description="Helical" evidence="5">
    <location>
        <begin position="139"/>
        <end position="159"/>
    </location>
</feature>
<dbReference type="GO" id="GO:0005737">
    <property type="term" value="C:cytoplasm"/>
    <property type="evidence" value="ECO:0007669"/>
    <property type="project" value="UniProtKB-SubCell"/>
</dbReference>
<keyword evidence="4" id="KW-0539">Nucleus</keyword>
<dbReference type="InterPro" id="IPR038214">
    <property type="entry name" value="WPP_sf"/>
</dbReference>
<gene>
    <name evidence="7" type="ORF">FSB_LOCUS52832</name>
</gene>
<comment type="subcellular location">
    <subcellularLocation>
        <location evidence="2">Cytoplasm</location>
    </subcellularLocation>
    <subcellularLocation>
        <location evidence="1">Nucleus</location>
    </subcellularLocation>
</comment>
<name>A0A2N9ILD7_FAGSY</name>
<dbReference type="PANTHER" id="PTHR34362:SF1">
    <property type="entry name" value="WPP DOMAIN-CONTAINING PROTEIN 1-RELATED"/>
    <property type="match status" value="1"/>
</dbReference>
<dbReference type="Gene3D" id="1.10.246.200">
    <property type="entry name" value="WPP domain"/>
    <property type="match status" value="1"/>
</dbReference>
<dbReference type="GO" id="GO:0005634">
    <property type="term" value="C:nucleus"/>
    <property type="evidence" value="ECO:0007669"/>
    <property type="project" value="UniProtKB-SubCell"/>
</dbReference>
<dbReference type="AlphaFoldDB" id="A0A2N9ILD7"/>
<evidence type="ECO:0000256" key="4">
    <source>
        <dbReference type="ARBA" id="ARBA00023242"/>
    </source>
</evidence>
<evidence type="ECO:0000259" key="6">
    <source>
        <dbReference type="Pfam" id="PF13943"/>
    </source>
</evidence>
<sequence length="169" mass="18972">MKIDAFEANWHEFCSEDKGSRRLSCSWEEMVVNDAMWVWVWLISELCVAGWSMVVAGLNGWHWVFGGDGFGLLSYFGKSMGGCSNLGSAPSEIRLCQRNFVIVLFIEEEAFGAAVVSASAEDDGIEILQVYSKEISRRMLDTLGGVVVVAGFWMVEWVTGVEKRRRKEK</sequence>
<evidence type="ECO:0000256" key="1">
    <source>
        <dbReference type="ARBA" id="ARBA00004123"/>
    </source>
</evidence>
<feature type="domain" description="WPP" evidence="6">
    <location>
        <begin position="106"/>
        <end position="143"/>
    </location>
</feature>
<evidence type="ECO:0000313" key="7">
    <source>
        <dbReference type="EMBL" id="SPD24950.1"/>
    </source>
</evidence>
<keyword evidence="3" id="KW-0963">Cytoplasm</keyword>
<evidence type="ECO:0000256" key="2">
    <source>
        <dbReference type="ARBA" id="ARBA00004496"/>
    </source>
</evidence>
<keyword evidence="5" id="KW-1133">Transmembrane helix</keyword>
<dbReference type="GO" id="GO:0048527">
    <property type="term" value="P:lateral root development"/>
    <property type="evidence" value="ECO:0007669"/>
    <property type="project" value="InterPro"/>
</dbReference>
<reference evidence="7" key="1">
    <citation type="submission" date="2018-02" db="EMBL/GenBank/DDBJ databases">
        <authorList>
            <person name="Cohen D.B."/>
            <person name="Kent A.D."/>
        </authorList>
    </citation>
    <scope>NUCLEOTIDE SEQUENCE</scope>
</reference>
<dbReference type="Pfam" id="PF13943">
    <property type="entry name" value="WPP"/>
    <property type="match status" value="1"/>
</dbReference>
<dbReference type="EMBL" id="OIVN01006046">
    <property type="protein sequence ID" value="SPD24950.1"/>
    <property type="molecule type" value="Genomic_DNA"/>
</dbReference>
<dbReference type="InterPro" id="IPR025265">
    <property type="entry name" value="WPP_dom"/>
</dbReference>
<protein>
    <recommendedName>
        <fullName evidence="6">WPP domain-containing protein</fullName>
    </recommendedName>
</protein>
<dbReference type="PANTHER" id="PTHR34362">
    <property type="entry name" value="WPP DOMAIN-CONTAINING PROTEIN 1-RELATED"/>
    <property type="match status" value="1"/>
</dbReference>
<dbReference type="InterPro" id="IPR044692">
    <property type="entry name" value="WPP1/2/3"/>
</dbReference>
<keyword evidence="5" id="KW-0812">Transmembrane</keyword>
<proteinExistence type="predicted"/>
<organism evidence="7">
    <name type="scientific">Fagus sylvatica</name>
    <name type="common">Beechnut</name>
    <dbReference type="NCBI Taxonomy" id="28930"/>
    <lineage>
        <taxon>Eukaryota</taxon>
        <taxon>Viridiplantae</taxon>
        <taxon>Streptophyta</taxon>
        <taxon>Embryophyta</taxon>
        <taxon>Tracheophyta</taxon>
        <taxon>Spermatophyta</taxon>
        <taxon>Magnoliopsida</taxon>
        <taxon>eudicotyledons</taxon>
        <taxon>Gunneridae</taxon>
        <taxon>Pentapetalae</taxon>
        <taxon>rosids</taxon>
        <taxon>fabids</taxon>
        <taxon>Fagales</taxon>
        <taxon>Fagaceae</taxon>
        <taxon>Fagus</taxon>
    </lineage>
</organism>
<evidence type="ECO:0000256" key="5">
    <source>
        <dbReference type="SAM" id="Phobius"/>
    </source>
</evidence>
<accession>A0A2N9ILD7</accession>